<dbReference type="OrthoDB" id="9789899at2"/>
<protein>
    <submittedName>
        <fullName evidence="5">AraC-type DNA-binding protein</fullName>
    </submittedName>
</protein>
<sequence length="366" mass="40055">MQSEYRGILFSGLTNFRPSLTNSRLRNTLVQENAMSDLARRAYMYDTPRQPHEWWRSTLPTVPATPDWEKTISILERVDEGVSLVVLRGRPEAELTLPSPGTRVFGIQVLLAGSTQIALDSGPVCQPRAGALVLSQYSDQLGSEVRLPARSDMHVVDLRLSAEALLRATSFPIAERLRRRFAGGYGSPGHEGLVVSCSASHEMLKLAQSLSSTPLTDPAALRLWRRARTQELLAHVIELLAAPALNSPLTSTEHEQVLRARRLLGSRYAEDWPAARLAQAVGLSEKKLRAGLWAACGKSVHAHLREIRLEHAADSLAGGMSVTQVALAVGYENLSHFGKAFRAQFGVLPSEWKSTMTARAAALESA</sequence>
<evidence type="ECO:0000256" key="3">
    <source>
        <dbReference type="ARBA" id="ARBA00023163"/>
    </source>
</evidence>
<dbReference type="SUPFAM" id="SSF46689">
    <property type="entry name" value="Homeodomain-like"/>
    <property type="match status" value="1"/>
</dbReference>
<keyword evidence="3" id="KW-0804">Transcription</keyword>
<dbReference type="Gene3D" id="1.10.10.60">
    <property type="entry name" value="Homeodomain-like"/>
    <property type="match status" value="1"/>
</dbReference>
<evidence type="ECO:0000259" key="4">
    <source>
        <dbReference type="PROSITE" id="PS01124"/>
    </source>
</evidence>
<reference evidence="5 6" key="1">
    <citation type="submission" date="2016-11" db="EMBL/GenBank/DDBJ databases">
        <authorList>
            <person name="Jaros S."/>
            <person name="Januszkiewicz K."/>
            <person name="Wedrychowicz H."/>
        </authorList>
    </citation>
    <scope>NUCLEOTIDE SEQUENCE [LARGE SCALE GENOMIC DNA]</scope>
    <source>
        <strain evidence="5 6">CGMCC 1.10190</strain>
    </source>
</reference>
<keyword evidence="6" id="KW-1185">Reference proteome</keyword>
<organism evidence="5 6">
    <name type="scientific">Pollutimonas bauzanensis</name>
    <dbReference type="NCBI Taxonomy" id="658167"/>
    <lineage>
        <taxon>Bacteria</taxon>
        <taxon>Pseudomonadati</taxon>
        <taxon>Pseudomonadota</taxon>
        <taxon>Betaproteobacteria</taxon>
        <taxon>Burkholderiales</taxon>
        <taxon>Alcaligenaceae</taxon>
        <taxon>Pollutimonas</taxon>
    </lineage>
</organism>
<proteinExistence type="predicted"/>
<dbReference type="InterPro" id="IPR009057">
    <property type="entry name" value="Homeodomain-like_sf"/>
</dbReference>
<name>A0A1M5S9U7_9BURK</name>
<dbReference type="STRING" id="658167.SAMN04488135_1038"/>
<dbReference type="PRINTS" id="PR00032">
    <property type="entry name" value="HTHARAC"/>
</dbReference>
<keyword evidence="2 5" id="KW-0238">DNA-binding</keyword>
<dbReference type="InterPro" id="IPR053142">
    <property type="entry name" value="PchR_regulatory_protein"/>
</dbReference>
<dbReference type="AlphaFoldDB" id="A0A1M5S9U7"/>
<dbReference type="GO" id="GO:0003700">
    <property type="term" value="F:DNA-binding transcription factor activity"/>
    <property type="evidence" value="ECO:0007669"/>
    <property type="project" value="InterPro"/>
</dbReference>
<dbReference type="SMART" id="SM00342">
    <property type="entry name" value="HTH_ARAC"/>
    <property type="match status" value="1"/>
</dbReference>
<dbReference type="PROSITE" id="PS01124">
    <property type="entry name" value="HTH_ARAC_FAMILY_2"/>
    <property type="match status" value="1"/>
</dbReference>
<evidence type="ECO:0000256" key="2">
    <source>
        <dbReference type="ARBA" id="ARBA00023125"/>
    </source>
</evidence>
<evidence type="ECO:0000256" key="1">
    <source>
        <dbReference type="ARBA" id="ARBA00023015"/>
    </source>
</evidence>
<keyword evidence="1" id="KW-0805">Transcription regulation</keyword>
<dbReference type="InterPro" id="IPR020449">
    <property type="entry name" value="Tscrpt_reg_AraC-type_HTH"/>
</dbReference>
<accession>A0A1M5S9U7</accession>
<dbReference type="GO" id="GO:0043565">
    <property type="term" value="F:sequence-specific DNA binding"/>
    <property type="evidence" value="ECO:0007669"/>
    <property type="project" value="InterPro"/>
</dbReference>
<dbReference type="PROSITE" id="PS00041">
    <property type="entry name" value="HTH_ARAC_FAMILY_1"/>
    <property type="match status" value="1"/>
</dbReference>
<dbReference type="Pfam" id="PF12833">
    <property type="entry name" value="HTH_18"/>
    <property type="match status" value="1"/>
</dbReference>
<dbReference type="PANTHER" id="PTHR47893:SF1">
    <property type="entry name" value="REGULATORY PROTEIN PCHR"/>
    <property type="match status" value="1"/>
</dbReference>
<dbReference type="InterPro" id="IPR018062">
    <property type="entry name" value="HTH_AraC-typ_CS"/>
</dbReference>
<dbReference type="Proteomes" id="UP000184226">
    <property type="component" value="Unassembled WGS sequence"/>
</dbReference>
<evidence type="ECO:0000313" key="6">
    <source>
        <dbReference type="Proteomes" id="UP000184226"/>
    </source>
</evidence>
<evidence type="ECO:0000313" key="5">
    <source>
        <dbReference type="EMBL" id="SHH34673.1"/>
    </source>
</evidence>
<gene>
    <name evidence="5" type="ORF">SAMN04488135_1038</name>
</gene>
<feature type="domain" description="HTH araC/xylS-type" evidence="4">
    <location>
        <begin position="258"/>
        <end position="355"/>
    </location>
</feature>
<dbReference type="PANTHER" id="PTHR47893">
    <property type="entry name" value="REGULATORY PROTEIN PCHR"/>
    <property type="match status" value="1"/>
</dbReference>
<dbReference type="InterPro" id="IPR018060">
    <property type="entry name" value="HTH_AraC"/>
</dbReference>
<dbReference type="EMBL" id="FQXE01000003">
    <property type="protein sequence ID" value="SHH34673.1"/>
    <property type="molecule type" value="Genomic_DNA"/>
</dbReference>